<dbReference type="EMBL" id="JAUSVK010000001">
    <property type="protein sequence ID" value="MDQ0391724.1"/>
    <property type="molecule type" value="Genomic_DNA"/>
</dbReference>
<name>A0ABU0FC65_9HYPH</name>
<dbReference type="RefSeq" id="WP_307424517.1">
    <property type="nucleotide sequence ID" value="NZ_JAUSVK010000001.1"/>
</dbReference>
<keyword evidence="2" id="KW-1185">Reference proteome</keyword>
<sequence length="99" mass="10870">MFYRTIRGDTDDAEMSEPGIADLHRVYMSSIRQHQHLLNELCSTLSKLGVAIDNSPLNSQERVALSAGIERHVDLARGIIAGIDDVLTYSAPTRPAVAH</sequence>
<gene>
    <name evidence="1" type="ORF">J3R73_001516</name>
</gene>
<proteinExistence type="predicted"/>
<evidence type="ECO:0000313" key="1">
    <source>
        <dbReference type="EMBL" id="MDQ0391724.1"/>
    </source>
</evidence>
<accession>A0ABU0FC65</accession>
<evidence type="ECO:0000313" key="2">
    <source>
        <dbReference type="Proteomes" id="UP001237448"/>
    </source>
</evidence>
<protein>
    <submittedName>
        <fullName evidence="1">Uncharacterized protein</fullName>
    </submittedName>
</protein>
<comment type="caution">
    <text evidence="1">The sequence shown here is derived from an EMBL/GenBank/DDBJ whole genome shotgun (WGS) entry which is preliminary data.</text>
</comment>
<dbReference type="Proteomes" id="UP001237448">
    <property type="component" value="Unassembled WGS sequence"/>
</dbReference>
<reference evidence="1 2" key="1">
    <citation type="submission" date="2023-07" db="EMBL/GenBank/DDBJ databases">
        <title>Genomic Encyclopedia of Type Strains, Phase IV (KMG-IV): sequencing the most valuable type-strain genomes for metagenomic binning, comparative biology and taxonomic classification.</title>
        <authorList>
            <person name="Goeker M."/>
        </authorList>
    </citation>
    <scope>NUCLEOTIDE SEQUENCE [LARGE SCALE GENOMIC DNA]</scope>
    <source>
        <strain evidence="1 2">DSM 5896</strain>
    </source>
</reference>
<organism evidence="1 2">
    <name type="scientific">Labrys monachus</name>
    <dbReference type="NCBI Taxonomy" id="217067"/>
    <lineage>
        <taxon>Bacteria</taxon>
        <taxon>Pseudomonadati</taxon>
        <taxon>Pseudomonadota</taxon>
        <taxon>Alphaproteobacteria</taxon>
        <taxon>Hyphomicrobiales</taxon>
        <taxon>Xanthobacteraceae</taxon>
        <taxon>Labrys</taxon>
    </lineage>
</organism>